<gene>
    <name evidence="1" type="ORF">A1A1_07342</name>
</gene>
<evidence type="ECO:0000313" key="1">
    <source>
        <dbReference type="EMBL" id="EIM07193.1"/>
    </source>
</evidence>
<protein>
    <submittedName>
        <fullName evidence="1">Thermostable carboxypeptidase 1</fullName>
    </submittedName>
</protein>
<accession>A0AA87IPA7</accession>
<dbReference type="Proteomes" id="UP000004725">
    <property type="component" value="Unassembled WGS sequence"/>
</dbReference>
<dbReference type="InterPro" id="IPR036264">
    <property type="entry name" value="Bact_exopeptidase_dim_dom"/>
</dbReference>
<dbReference type="GO" id="GO:0004180">
    <property type="term" value="F:carboxypeptidase activity"/>
    <property type="evidence" value="ECO:0007669"/>
    <property type="project" value="UniProtKB-KW"/>
</dbReference>
<dbReference type="SUPFAM" id="SSF55031">
    <property type="entry name" value="Bacterial exopeptidase dimerisation domain"/>
    <property type="match status" value="1"/>
</dbReference>
<keyword evidence="1" id="KW-0378">Hydrolase</keyword>
<dbReference type="Gene3D" id="3.30.70.360">
    <property type="match status" value="1"/>
</dbReference>
<organism evidence="1 2">
    <name type="scientific">Planococcus antarcticus DSM 14505</name>
    <dbReference type="NCBI Taxonomy" id="1185653"/>
    <lineage>
        <taxon>Bacteria</taxon>
        <taxon>Bacillati</taxon>
        <taxon>Bacillota</taxon>
        <taxon>Bacilli</taxon>
        <taxon>Bacillales</taxon>
        <taxon>Caryophanaceae</taxon>
        <taxon>Planococcus</taxon>
    </lineage>
</organism>
<name>A0AA87IPA7_9BACL</name>
<comment type="caution">
    <text evidence="1">The sequence shown here is derived from an EMBL/GenBank/DDBJ whole genome shotgun (WGS) entry which is preliminary data.</text>
</comment>
<keyword evidence="1" id="KW-0121">Carboxypeptidase</keyword>
<dbReference type="EMBL" id="AJYB01000020">
    <property type="protein sequence ID" value="EIM07193.1"/>
    <property type="molecule type" value="Genomic_DNA"/>
</dbReference>
<proteinExistence type="predicted"/>
<sequence>MNVQSIVSRTVDPQQSAVVTVGKMVVGTRFNIIAENAEIEGTARCDALILQSVIILKSSCKFMRITQLRYMEALQKLTILEAHKLLSMD</sequence>
<reference evidence="1 2" key="1">
    <citation type="journal article" date="2012" name="J. Bacteriol.">
        <title>Genome Sequence of the Antarctic Psychrophile Bacterium Planococcus antarcticus DSM 14505.</title>
        <authorList>
            <person name="Margolles A."/>
            <person name="Gueimonde M."/>
            <person name="Sanchez B."/>
        </authorList>
    </citation>
    <scope>NUCLEOTIDE SEQUENCE [LARGE SCALE GENOMIC DNA]</scope>
    <source>
        <strain evidence="1 2">DSM 14505</strain>
    </source>
</reference>
<dbReference type="AlphaFoldDB" id="A0AA87IPA7"/>
<keyword evidence="1" id="KW-0645">Protease</keyword>
<evidence type="ECO:0000313" key="2">
    <source>
        <dbReference type="Proteomes" id="UP000004725"/>
    </source>
</evidence>